<name>A0ABV3RSN8_9RHOB</name>
<evidence type="ECO:0000313" key="5">
    <source>
        <dbReference type="Proteomes" id="UP001556098"/>
    </source>
</evidence>
<organism evidence="4 5">
    <name type="scientific">Sulfitobacter sediminis</name>
    <dbReference type="NCBI Taxonomy" id="3234186"/>
    <lineage>
        <taxon>Bacteria</taxon>
        <taxon>Pseudomonadati</taxon>
        <taxon>Pseudomonadota</taxon>
        <taxon>Alphaproteobacteria</taxon>
        <taxon>Rhodobacterales</taxon>
        <taxon>Roseobacteraceae</taxon>
        <taxon>Sulfitobacter</taxon>
    </lineage>
</organism>
<accession>A0ABV3RSN8</accession>
<comment type="function">
    <text evidence="1">Zinc chaperone that directly transfers zinc cofactor to target proteins, thereby activating them. Zinc is transferred from the CXCC motif in the GTPase domain to the zinc binding site in target proteins in a process requiring GTP hydrolysis.</text>
</comment>
<dbReference type="InterPro" id="IPR011629">
    <property type="entry name" value="CobW-like_C"/>
</dbReference>
<dbReference type="InterPro" id="IPR027417">
    <property type="entry name" value="P-loop_NTPase"/>
</dbReference>
<dbReference type="CDD" id="cd03112">
    <property type="entry name" value="CobW-like"/>
    <property type="match status" value="1"/>
</dbReference>
<proteinExistence type="predicted"/>
<dbReference type="EMBL" id="JBFNXX010000024">
    <property type="protein sequence ID" value="MEW9921884.1"/>
    <property type="molecule type" value="Genomic_DNA"/>
</dbReference>
<dbReference type="SUPFAM" id="SSF52540">
    <property type="entry name" value="P-loop containing nucleoside triphosphate hydrolases"/>
    <property type="match status" value="1"/>
</dbReference>
<keyword evidence="5" id="KW-1185">Reference proteome</keyword>
<dbReference type="InterPro" id="IPR003495">
    <property type="entry name" value="CobW/HypB/UreG_nucleotide-bd"/>
</dbReference>
<dbReference type="PANTHER" id="PTHR13748:SF62">
    <property type="entry name" value="COBW DOMAIN-CONTAINING PROTEIN"/>
    <property type="match status" value="1"/>
</dbReference>
<evidence type="ECO:0000259" key="2">
    <source>
        <dbReference type="Pfam" id="PF02492"/>
    </source>
</evidence>
<dbReference type="PANTHER" id="PTHR13748">
    <property type="entry name" value="COBW-RELATED"/>
    <property type="match status" value="1"/>
</dbReference>
<dbReference type="Proteomes" id="UP001556098">
    <property type="component" value="Unassembled WGS sequence"/>
</dbReference>
<dbReference type="Pfam" id="PF07683">
    <property type="entry name" value="CobW_C"/>
    <property type="match status" value="1"/>
</dbReference>
<comment type="caution">
    <text evidence="4">The sequence shown here is derived from an EMBL/GenBank/DDBJ whole genome shotgun (WGS) entry which is preliminary data.</text>
</comment>
<sequence length="302" mass="32267">MNPLLLTVISGYLGAGKTTLINRLLADPKGLRLMVMVNDFGAINVDRSLIAAEGENVIALTNGCVCCTMGADLFMALGDLLDRRPRPDHLIIEASGIADPKAIANTAIAEPELRYAGIVTLVDALNILDLLGDPLVGPQVRQQIAVADLVLQTKRETRDERLDAAFVSMALRVPEILSADALSVLTLDGDKEKVAGFSAAHPEYVSWHLRPETPVSCDVLKEALGAPPAGLYRLKGVLRTNRGQKAVHLVGKQFSISALEGEVEPVLVGLGPRGRLSEEEVTAWWDAICAASARDVQPVGET</sequence>
<dbReference type="Gene3D" id="3.40.50.300">
    <property type="entry name" value="P-loop containing nucleotide triphosphate hydrolases"/>
    <property type="match status" value="1"/>
</dbReference>
<reference evidence="4 5" key="1">
    <citation type="submission" date="2024-07" db="EMBL/GenBank/DDBJ databases">
        <title>Marimonas sp.nov., isolated from tidal-flat sediment.</title>
        <authorList>
            <person name="Jayan J.N."/>
            <person name="Lee S.S."/>
        </authorList>
    </citation>
    <scope>NUCLEOTIDE SEQUENCE [LARGE SCALE GENOMIC DNA]</scope>
    <source>
        <strain evidence="4 5">MJW-29</strain>
    </source>
</reference>
<dbReference type="RefSeq" id="WP_367879584.1">
    <property type="nucleotide sequence ID" value="NZ_JBFNXX010000024.1"/>
</dbReference>
<evidence type="ECO:0000256" key="1">
    <source>
        <dbReference type="ARBA" id="ARBA00045658"/>
    </source>
</evidence>
<evidence type="ECO:0000313" key="4">
    <source>
        <dbReference type="EMBL" id="MEW9921884.1"/>
    </source>
</evidence>
<protein>
    <submittedName>
        <fullName evidence="4">GTP-binding protein</fullName>
    </submittedName>
</protein>
<evidence type="ECO:0000259" key="3">
    <source>
        <dbReference type="Pfam" id="PF07683"/>
    </source>
</evidence>
<feature type="domain" description="CobW/HypB/UreG nucleotide-binding" evidence="2">
    <location>
        <begin position="6"/>
        <end position="161"/>
    </location>
</feature>
<dbReference type="InterPro" id="IPR051316">
    <property type="entry name" value="Zinc-reg_GTPase_activator"/>
</dbReference>
<dbReference type="Pfam" id="PF02492">
    <property type="entry name" value="cobW"/>
    <property type="match status" value="1"/>
</dbReference>
<gene>
    <name evidence="4" type="ORF">AB2B41_19930</name>
</gene>
<feature type="domain" description="CobW C-terminal" evidence="3">
    <location>
        <begin position="205"/>
        <end position="259"/>
    </location>
</feature>